<dbReference type="EnsemblPlants" id="KQL16514">
    <property type="protein sequence ID" value="KQL16514"/>
    <property type="gene ID" value="SETIT_021945mg"/>
</dbReference>
<dbReference type="InParanoid" id="K3Z5X7"/>
<name>K3Z5X7_SETIT</name>
<dbReference type="EMBL" id="AGNK02001997">
    <property type="status" value="NOT_ANNOTATED_CDS"/>
    <property type="molecule type" value="Genomic_DNA"/>
</dbReference>
<reference evidence="2" key="1">
    <citation type="journal article" date="2012" name="Nat. Biotechnol.">
        <title>Reference genome sequence of the model plant Setaria.</title>
        <authorList>
            <person name="Bennetzen J.L."/>
            <person name="Schmutz J."/>
            <person name="Wang H."/>
            <person name="Percifield R."/>
            <person name="Hawkins J."/>
            <person name="Pontaroli A.C."/>
            <person name="Estep M."/>
            <person name="Feng L."/>
            <person name="Vaughn J.N."/>
            <person name="Grimwood J."/>
            <person name="Jenkins J."/>
            <person name="Barry K."/>
            <person name="Lindquist E."/>
            <person name="Hellsten U."/>
            <person name="Deshpande S."/>
            <person name="Wang X."/>
            <person name="Wu X."/>
            <person name="Mitros T."/>
            <person name="Triplett J."/>
            <person name="Yang X."/>
            <person name="Ye C.Y."/>
            <person name="Mauro-Herrera M."/>
            <person name="Wang L."/>
            <person name="Li P."/>
            <person name="Sharma M."/>
            <person name="Sharma R."/>
            <person name="Ronald P.C."/>
            <person name="Panaud O."/>
            <person name="Kellogg E.A."/>
            <person name="Brutnell T.P."/>
            <person name="Doust A.N."/>
            <person name="Tuskan G.A."/>
            <person name="Rokhsar D."/>
            <person name="Devos K.M."/>
        </authorList>
    </citation>
    <scope>NUCLEOTIDE SEQUENCE [LARGE SCALE GENOMIC DNA]</scope>
    <source>
        <strain evidence="2">cv. Yugu1</strain>
    </source>
</reference>
<dbReference type="Gramene" id="KQL16514">
    <property type="protein sequence ID" value="KQL16514"/>
    <property type="gene ID" value="SETIT_021945mg"/>
</dbReference>
<dbReference type="FunCoup" id="K3Z5X7">
    <property type="interactions" value="304"/>
</dbReference>
<dbReference type="HOGENOM" id="CLU_648276_0_0_1"/>
<sequence length="473" mass="52496">MRRQPRLGDGKERLLPAYVQPKEFLHAQVLGCRPVRQPPREPMHQVRHRRHHLLHREVVRRAHAPPGPERQQPEVRPAHVDTLAAAPGEEPLRPERVGLVGPRRRVAPHGPHVHQQARAGGDVVAADHRVLPGVVRDEERAHRVQPHRLLHDGLDVGEVRQVPFGDPAGASHHAVELLGGGRRGVRVAQELQYGPLHRRRCCLRAAADDVQEEGLDAITREPCLRWLLLPVLGQLQQHVHEVHVVVHPCSCTALPVLLVLVEDLLVELVEEHMHSLHPPNTTLHVEPAEPRHPLSYIAQQTSGRERFLERSPECFVALGATTTIGARRRPFLPQRHANNVAHREVQQVLLHLQDGAGALEHAARQGAHLLRAGVLERVDAPRGEELGGAELARHAPVGAVGRLNDALVAVAEDLAEGRGRAVGEGEVVGLEDQPRRLLGGGDHDVEGSEPEVHERAVARRELRQYAVWRERVC</sequence>
<evidence type="ECO:0000313" key="2">
    <source>
        <dbReference type="Proteomes" id="UP000004995"/>
    </source>
</evidence>
<dbReference type="Proteomes" id="UP000004995">
    <property type="component" value="Unassembled WGS sequence"/>
</dbReference>
<proteinExistence type="predicted"/>
<evidence type="ECO:0000313" key="1">
    <source>
        <dbReference type="EnsemblPlants" id="KQL16514"/>
    </source>
</evidence>
<dbReference type="AlphaFoldDB" id="K3Z5X7"/>
<accession>K3Z5X7</accession>
<dbReference type="OMA" id="AITREPC"/>
<dbReference type="eggNOG" id="ENOG502SRPW">
    <property type="taxonomic scope" value="Eukaryota"/>
</dbReference>
<keyword evidence="2" id="KW-1185">Reference proteome</keyword>
<organism evidence="1 2">
    <name type="scientific">Setaria italica</name>
    <name type="common">Foxtail millet</name>
    <name type="synonym">Panicum italicum</name>
    <dbReference type="NCBI Taxonomy" id="4555"/>
    <lineage>
        <taxon>Eukaryota</taxon>
        <taxon>Viridiplantae</taxon>
        <taxon>Streptophyta</taxon>
        <taxon>Embryophyta</taxon>
        <taxon>Tracheophyta</taxon>
        <taxon>Spermatophyta</taxon>
        <taxon>Magnoliopsida</taxon>
        <taxon>Liliopsida</taxon>
        <taxon>Poales</taxon>
        <taxon>Poaceae</taxon>
        <taxon>PACMAD clade</taxon>
        <taxon>Panicoideae</taxon>
        <taxon>Panicodae</taxon>
        <taxon>Paniceae</taxon>
        <taxon>Cenchrinae</taxon>
        <taxon>Setaria</taxon>
    </lineage>
</organism>
<reference evidence="1" key="2">
    <citation type="submission" date="2018-08" db="UniProtKB">
        <authorList>
            <consortium name="EnsemblPlants"/>
        </authorList>
    </citation>
    <scope>IDENTIFICATION</scope>
    <source>
        <strain evidence="1">Yugu1</strain>
    </source>
</reference>
<protein>
    <submittedName>
        <fullName evidence="1">Uncharacterized protein</fullName>
    </submittedName>
</protein>